<keyword evidence="3" id="KW-1185">Reference proteome</keyword>
<comment type="caution">
    <text evidence="2">The sequence shown here is derived from an EMBL/GenBank/DDBJ whole genome shotgun (WGS) entry which is preliminary data.</text>
</comment>
<accession>A0ABP7WS65</accession>
<keyword evidence="1" id="KW-1133">Transmembrane helix</keyword>
<keyword evidence="1" id="KW-0472">Membrane</keyword>
<evidence type="ECO:0000313" key="3">
    <source>
        <dbReference type="Proteomes" id="UP001500841"/>
    </source>
</evidence>
<proteinExistence type="predicted"/>
<reference evidence="3" key="1">
    <citation type="journal article" date="2019" name="Int. J. Syst. Evol. Microbiol.">
        <title>The Global Catalogue of Microorganisms (GCM) 10K type strain sequencing project: providing services to taxonomists for standard genome sequencing and annotation.</title>
        <authorList>
            <consortium name="The Broad Institute Genomics Platform"/>
            <consortium name="The Broad Institute Genome Sequencing Center for Infectious Disease"/>
            <person name="Wu L."/>
            <person name="Ma J."/>
        </authorList>
    </citation>
    <scope>NUCLEOTIDE SEQUENCE [LARGE SCALE GENOMIC DNA]</scope>
    <source>
        <strain evidence="3">JCM 17085</strain>
    </source>
</reference>
<evidence type="ECO:0000256" key="1">
    <source>
        <dbReference type="SAM" id="Phobius"/>
    </source>
</evidence>
<keyword evidence="1" id="KW-0812">Transmembrane</keyword>
<gene>
    <name evidence="2" type="ORF">GCM10022392_18320</name>
</gene>
<name>A0ABP7WS65_9SPHI</name>
<organism evidence="2 3">
    <name type="scientific">Mucilaginibacter panaciglaebae</name>
    <dbReference type="NCBI Taxonomy" id="502331"/>
    <lineage>
        <taxon>Bacteria</taxon>
        <taxon>Pseudomonadati</taxon>
        <taxon>Bacteroidota</taxon>
        <taxon>Sphingobacteriia</taxon>
        <taxon>Sphingobacteriales</taxon>
        <taxon>Sphingobacteriaceae</taxon>
        <taxon>Mucilaginibacter</taxon>
    </lineage>
</organism>
<dbReference type="EMBL" id="BAABCV010000006">
    <property type="protein sequence ID" value="GAA4095611.1"/>
    <property type="molecule type" value="Genomic_DNA"/>
</dbReference>
<feature type="transmembrane region" description="Helical" evidence="1">
    <location>
        <begin position="45"/>
        <end position="65"/>
    </location>
</feature>
<protein>
    <submittedName>
        <fullName evidence="2">Uncharacterized protein</fullName>
    </submittedName>
</protein>
<dbReference type="Proteomes" id="UP001500841">
    <property type="component" value="Unassembled WGS sequence"/>
</dbReference>
<dbReference type="RefSeq" id="WP_345103182.1">
    <property type="nucleotide sequence ID" value="NZ_BAABCV010000006.1"/>
</dbReference>
<sequence length="260" mass="28681">MDMQDKNFDKIFRSKLEDFEEEPSPMVWNNIADELEGKKDKRSMISYLGAAACIAVVFTAGLLFLQKDTKPEHHHNYASLVYRDSAKPAMQTVTKPAVKPQKSVMVDNSSVEKVASNSGSPHSRFSQLNPPTAPVVNNTDNEVKHEGTVNANLQLMAQITRPVTTTIKPVMPDIRLTPKTIDAIASIPAEKPESMAWADNKEAEPERKHTIHNLGGLINALVAKIDKREDKLIEFSDSDDDDAGSKITAVNLGLVKLGKH</sequence>
<evidence type="ECO:0000313" key="2">
    <source>
        <dbReference type="EMBL" id="GAA4095611.1"/>
    </source>
</evidence>